<gene>
    <name evidence="2" type="ORF">MRATA1EN1_LOCUS19309</name>
</gene>
<reference evidence="2" key="1">
    <citation type="submission" date="2023-04" db="EMBL/GenBank/DDBJ databases">
        <authorList>
            <consortium name="ELIXIR-Norway"/>
        </authorList>
    </citation>
    <scope>NUCLEOTIDE SEQUENCE [LARGE SCALE GENOMIC DNA]</scope>
</reference>
<feature type="compositionally biased region" description="Pro residues" evidence="1">
    <location>
        <begin position="45"/>
        <end position="73"/>
    </location>
</feature>
<evidence type="ECO:0000313" key="2">
    <source>
        <dbReference type="EMBL" id="CAI9170347.1"/>
    </source>
</evidence>
<feature type="compositionally biased region" description="Pro residues" evidence="1">
    <location>
        <begin position="193"/>
        <end position="203"/>
    </location>
</feature>
<keyword evidence="3" id="KW-1185">Reference proteome</keyword>
<feature type="region of interest" description="Disordered" evidence="1">
    <location>
        <begin position="1"/>
        <end position="203"/>
    </location>
</feature>
<accession>A0ABN8Z8W9</accession>
<proteinExistence type="predicted"/>
<evidence type="ECO:0000313" key="3">
    <source>
        <dbReference type="Proteomes" id="UP001176941"/>
    </source>
</evidence>
<evidence type="ECO:0000256" key="1">
    <source>
        <dbReference type="SAM" id="MobiDB-lite"/>
    </source>
</evidence>
<feature type="compositionally biased region" description="Polar residues" evidence="1">
    <location>
        <begin position="141"/>
        <end position="152"/>
    </location>
</feature>
<dbReference type="EMBL" id="OX459939">
    <property type="protein sequence ID" value="CAI9170347.1"/>
    <property type="molecule type" value="Genomic_DNA"/>
</dbReference>
<organism evidence="2 3">
    <name type="scientific">Rangifer tarandus platyrhynchus</name>
    <name type="common">Svalbard reindeer</name>
    <dbReference type="NCBI Taxonomy" id="3082113"/>
    <lineage>
        <taxon>Eukaryota</taxon>
        <taxon>Metazoa</taxon>
        <taxon>Chordata</taxon>
        <taxon>Craniata</taxon>
        <taxon>Vertebrata</taxon>
        <taxon>Euteleostomi</taxon>
        <taxon>Mammalia</taxon>
        <taxon>Eutheria</taxon>
        <taxon>Laurasiatheria</taxon>
        <taxon>Artiodactyla</taxon>
        <taxon>Ruminantia</taxon>
        <taxon>Pecora</taxon>
        <taxon>Cervidae</taxon>
        <taxon>Odocoileinae</taxon>
        <taxon>Rangifer</taxon>
    </lineage>
</organism>
<protein>
    <submittedName>
        <fullName evidence="2">Uncharacterized protein</fullName>
    </submittedName>
</protein>
<feature type="compositionally biased region" description="Basic residues" evidence="1">
    <location>
        <begin position="20"/>
        <end position="34"/>
    </location>
</feature>
<feature type="compositionally biased region" description="Basic residues" evidence="1">
    <location>
        <begin position="168"/>
        <end position="180"/>
    </location>
</feature>
<sequence length="203" mass="21503">MPKSPFTPPPPPNAEPPLPRKAKASKHARSRRPRPQMSTRSAPSVSPPQPQLRPQQSFPPLPVLAPPPIPPKGPGHSSLRDPLKRLSELEAPRSAVPGPVPPTHCPPAAARPNSWGTVGKKTSLGSAAPTSKRGLVGGASGATSTCDEQTGASWFVPDTTRSAEPRAPRRCWRRPSRQRNVRQESAPLAFGPPSAPRPGHTPA</sequence>
<feature type="compositionally biased region" description="Pro residues" evidence="1">
    <location>
        <begin position="1"/>
        <end position="19"/>
    </location>
</feature>
<name>A0ABN8Z8W9_RANTA</name>
<feature type="compositionally biased region" description="Basic and acidic residues" evidence="1">
    <location>
        <begin position="78"/>
        <end position="91"/>
    </location>
</feature>
<dbReference type="Proteomes" id="UP001176941">
    <property type="component" value="Chromosome 3"/>
</dbReference>